<evidence type="ECO:0000256" key="6">
    <source>
        <dbReference type="SAM" id="SignalP"/>
    </source>
</evidence>
<dbReference type="PANTHER" id="PTHR30480:SF13">
    <property type="entry name" value="BETA-HEXOSAMINIDASE"/>
    <property type="match status" value="1"/>
</dbReference>
<dbReference type="AlphaFoldDB" id="A0A9X1HUK4"/>
<evidence type="ECO:0000259" key="7">
    <source>
        <dbReference type="Pfam" id="PF00933"/>
    </source>
</evidence>
<dbReference type="GO" id="GO:0009254">
    <property type="term" value="P:peptidoglycan turnover"/>
    <property type="evidence" value="ECO:0007669"/>
    <property type="project" value="TreeGrafter"/>
</dbReference>
<sequence length="361" mass="40130">MKKLILLLLCPFILSPLLAQDRDSLDIKIGQMLMIGYPGTSITNDDPVMKEINAGKVGGVIFFEKNFTARRTLLNMKEMIWKMQSNTSVPLLIAIDQEGGRVNRMKTKYGFPKSVTAEYLGTQPLDSTRFYAELTAGTLSAMGFNVNFAPVVDLAINPDNPIIAGVDRAYSDDGATVARYAEEVIRAHRKNHIATALKHFPGHGSSKEDTHNGMADVTNTWLEDELTPYRILNDRGLIDGVMSSHIINKKLDPAGLPGTLSKPILTGVLREKIGYDGVVYSDDMQMKAITLHYGLEKAVQLGIEAGLDILIFSNNIQDSEERTVDAVHDIIRKLVENGTLSEDRIDESYRRIIRLKRMINP</sequence>
<evidence type="ECO:0000256" key="2">
    <source>
        <dbReference type="ARBA" id="ARBA00005336"/>
    </source>
</evidence>
<dbReference type="InterPro" id="IPR001764">
    <property type="entry name" value="Glyco_hydro_3_N"/>
</dbReference>
<dbReference type="Pfam" id="PF00933">
    <property type="entry name" value="Glyco_hydro_3"/>
    <property type="match status" value="1"/>
</dbReference>
<dbReference type="GO" id="GO:0005975">
    <property type="term" value="P:carbohydrate metabolic process"/>
    <property type="evidence" value="ECO:0007669"/>
    <property type="project" value="InterPro"/>
</dbReference>
<keyword evidence="4 8" id="KW-0378">Hydrolase</keyword>
<comment type="caution">
    <text evidence="8">The sequence shown here is derived from an EMBL/GenBank/DDBJ whole genome shotgun (WGS) entry which is preliminary data.</text>
</comment>
<dbReference type="Gene3D" id="3.20.20.300">
    <property type="entry name" value="Glycoside hydrolase, family 3, N-terminal domain"/>
    <property type="match status" value="1"/>
</dbReference>
<dbReference type="InterPro" id="IPR036962">
    <property type="entry name" value="Glyco_hydro_3_N_sf"/>
</dbReference>
<dbReference type="EMBL" id="JAIXNE010000006">
    <property type="protein sequence ID" value="MCA6078579.1"/>
    <property type="molecule type" value="Genomic_DNA"/>
</dbReference>
<keyword evidence="9" id="KW-1185">Reference proteome</keyword>
<comment type="similarity">
    <text evidence="2">Belongs to the glycosyl hydrolase 3 family.</text>
</comment>
<comment type="catalytic activity">
    <reaction evidence="1">
        <text>Hydrolysis of terminal non-reducing N-acetyl-D-hexosamine residues in N-acetyl-beta-D-hexosaminides.</text>
        <dbReference type="EC" id="3.2.1.52"/>
    </reaction>
</comment>
<keyword evidence="5" id="KW-0326">Glycosidase</keyword>
<organism evidence="8 9">
    <name type="scientific">Fulvivirga sedimenti</name>
    <dbReference type="NCBI Taxonomy" id="2879465"/>
    <lineage>
        <taxon>Bacteria</taxon>
        <taxon>Pseudomonadati</taxon>
        <taxon>Bacteroidota</taxon>
        <taxon>Cytophagia</taxon>
        <taxon>Cytophagales</taxon>
        <taxon>Fulvivirgaceae</taxon>
        <taxon>Fulvivirga</taxon>
    </lineage>
</organism>
<feature type="signal peptide" evidence="6">
    <location>
        <begin position="1"/>
        <end position="19"/>
    </location>
</feature>
<dbReference type="InterPro" id="IPR050226">
    <property type="entry name" value="NagZ_Beta-hexosaminidase"/>
</dbReference>
<evidence type="ECO:0000313" key="8">
    <source>
        <dbReference type="EMBL" id="MCA6078579.1"/>
    </source>
</evidence>
<evidence type="ECO:0000313" key="9">
    <source>
        <dbReference type="Proteomes" id="UP001139409"/>
    </source>
</evidence>
<dbReference type="SUPFAM" id="SSF51445">
    <property type="entry name" value="(Trans)glycosidases"/>
    <property type="match status" value="1"/>
</dbReference>
<evidence type="ECO:0000256" key="5">
    <source>
        <dbReference type="ARBA" id="ARBA00023295"/>
    </source>
</evidence>
<evidence type="ECO:0000256" key="4">
    <source>
        <dbReference type="ARBA" id="ARBA00022801"/>
    </source>
</evidence>
<keyword evidence="6" id="KW-0732">Signal</keyword>
<dbReference type="InterPro" id="IPR017853">
    <property type="entry name" value="GH"/>
</dbReference>
<dbReference type="PANTHER" id="PTHR30480">
    <property type="entry name" value="BETA-HEXOSAMINIDASE-RELATED"/>
    <property type="match status" value="1"/>
</dbReference>
<feature type="chain" id="PRO_5040934041" description="beta-N-acetylhexosaminidase" evidence="6">
    <location>
        <begin position="20"/>
        <end position="361"/>
    </location>
</feature>
<feature type="domain" description="Glycoside hydrolase family 3 N-terminal" evidence="7">
    <location>
        <begin position="25"/>
        <end position="355"/>
    </location>
</feature>
<accession>A0A9X1HUK4</accession>
<dbReference type="RefSeq" id="WP_225699435.1">
    <property type="nucleotide sequence ID" value="NZ_JAIXNE010000006.1"/>
</dbReference>
<dbReference type="Proteomes" id="UP001139409">
    <property type="component" value="Unassembled WGS sequence"/>
</dbReference>
<gene>
    <name evidence="8" type="ORF">LDX50_27140</name>
</gene>
<dbReference type="EC" id="3.2.1.52" evidence="3"/>
<evidence type="ECO:0000256" key="3">
    <source>
        <dbReference type="ARBA" id="ARBA00012663"/>
    </source>
</evidence>
<evidence type="ECO:0000256" key="1">
    <source>
        <dbReference type="ARBA" id="ARBA00001231"/>
    </source>
</evidence>
<dbReference type="GO" id="GO:0004563">
    <property type="term" value="F:beta-N-acetylhexosaminidase activity"/>
    <property type="evidence" value="ECO:0007669"/>
    <property type="project" value="UniProtKB-EC"/>
</dbReference>
<protein>
    <recommendedName>
        <fullName evidence="3">beta-N-acetylhexosaminidase</fullName>
        <ecNumber evidence="3">3.2.1.52</ecNumber>
    </recommendedName>
</protein>
<proteinExistence type="inferred from homology"/>
<name>A0A9X1HUK4_9BACT</name>
<reference evidence="8" key="1">
    <citation type="submission" date="2021-09" db="EMBL/GenBank/DDBJ databases">
        <title>Fulvivirga sp. isolated from coastal sediment.</title>
        <authorList>
            <person name="Yu H."/>
        </authorList>
    </citation>
    <scope>NUCLEOTIDE SEQUENCE</scope>
    <source>
        <strain evidence="8">1062</strain>
    </source>
</reference>